<evidence type="ECO:0000313" key="3">
    <source>
        <dbReference type="Proteomes" id="UP000245207"/>
    </source>
</evidence>
<reference evidence="2 3" key="1">
    <citation type="journal article" date="2018" name="Mol. Plant">
        <title>The genome of Artemisia annua provides insight into the evolution of Asteraceae family and artemisinin biosynthesis.</title>
        <authorList>
            <person name="Shen Q."/>
            <person name="Zhang L."/>
            <person name="Liao Z."/>
            <person name="Wang S."/>
            <person name="Yan T."/>
            <person name="Shi P."/>
            <person name="Liu M."/>
            <person name="Fu X."/>
            <person name="Pan Q."/>
            <person name="Wang Y."/>
            <person name="Lv Z."/>
            <person name="Lu X."/>
            <person name="Zhang F."/>
            <person name="Jiang W."/>
            <person name="Ma Y."/>
            <person name="Chen M."/>
            <person name="Hao X."/>
            <person name="Li L."/>
            <person name="Tang Y."/>
            <person name="Lv G."/>
            <person name="Zhou Y."/>
            <person name="Sun X."/>
            <person name="Brodelius P.E."/>
            <person name="Rose J.K.C."/>
            <person name="Tang K."/>
        </authorList>
    </citation>
    <scope>NUCLEOTIDE SEQUENCE [LARGE SCALE GENOMIC DNA]</scope>
    <source>
        <strain evidence="3">cv. Huhao1</strain>
        <tissue evidence="2">Leaf</tissue>
    </source>
</reference>
<dbReference type="GO" id="GO:0000785">
    <property type="term" value="C:chromatin"/>
    <property type="evidence" value="ECO:0007669"/>
    <property type="project" value="TreeGrafter"/>
</dbReference>
<dbReference type="AlphaFoldDB" id="A0A2U1MMV9"/>
<dbReference type="STRING" id="35608.A0A2U1MMV9"/>
<protein>
    <submittedName>
        <fullName evidence="2">Sister-chromatid cohesion protein 3</fullName>
    </submittedName>
</protein>
<dbReference type="GO" id="GO:0005634">
    <property type="term" value="C:nucleus"/>
    <property type="evidence" value="ECO:0007669"/>
    <property type="project" value="TreeGrafter"/>
</dbReference>
<evidence type="ECO:0000313" key="2">
    <source>
        <dbReference type="EMBL" id="PWA62567.1"/>
    </source>
</evidence>
<dbReference type="Proteomes" id="UP000245207">
    <property type="component" value="Unassembled WGS sequence"/>
</dbReference>
<dbReference type="GO" id="GO:0008278">
    <property type="term" value="C:cohesin complex"/>
    <property type="evidence" value="ECO:0007669"/>
    <property type="project" value="TreeGrafter"/>
</dbReference>
<dbReference type="PANTHER" id="PTHR11199">
    <property type="entry name" value="STROMAL ANTIGEN"/>
    <property type="match status" value="1"/>
</dbReference>
<dbReference type="PANTHER" id="PTHR11199:SF0">
    <property type="entry name" value="LD34181P-RELATED"/>
    <property type="match status" value="1"/>
</dbReference>
<accession>A0A2U1MMV9</accession>
<gene>
    <name evidence="2" type="ORF">CTI12_AA361450</name>
</gene>
<feature type="domain" description="Cohesin subunit SCC3/SA HEAT-repeats" evidence="1">
    <location>
        <begin position="48"/>
        <end position="237"/>
    </location>
</feature>
<dbReference type="Pfam" id="PF24571">
    <property type="entry name" value="HEAT_SCC3-SA"/>
    <property type="match status" value="1"/>
</dbReference>
<evidence type="ECO:0000259" key="1">
    <source>
        <dbReference type="Pfam" id="PF24571"/>
    </source>
</evidence>
<dbReference type="GO" id="GO:0007062">
    <property type="term" value="P:sister chromatid cohesion"/>
    <property type="evidence" value="ECO:0007669"/>
    <property type="project" value="TreeGrafter"/>
</dbReference>
<comment type="caution">
    <text evidence="2">The sequence shown here is derived from an EMBL/GenBank/DDBJ whole genome shotgun (WGS) entry which is preliminary data.</text>
</comment>
<organism evidence="2 3">
    <name type="scientific">Artemisia annua</name>
    <name type="common">Sweet wormwood</name>
    <dbReference type="NCBI Taxonomy" id="35608"/>
    <lineage>
        <taxon>Eukaryota</taxon>
        <taxon>Viridiplantae</taxon>
        <taxon>Streptophyta</taxon>
        <taxon>Embryophyta</taxon>
        <taxon>Tracheophyta</taxon>
        <taxon>Spermatophyta</taxon>
        <taxon>Magnoliopsida</taxon>
        <taxon>eudicotyledons</taxon>
        <taxon>Gunneridae</taxon>
        <taxon>Pentapetalae</taxon>
        <taxon>asterids</taxon>
        <taxon>campanulids</taxon>
        <taxon>Asterales</taxon>
        <taxon>Asteraceae</taxon>
        <taxon>Asteroideae</taxon>
        <taxon>Anthemideae</taxon>
        <taxon>Artemisiinae</taxon>
        <taxon>Artemisia</taxon>
    </lineage>
</organism>
<proteinExistence type="predicted"/>
<dbReference type="InterPro" id="IPR056396">
    <property type="entry name" value="HEAT_SCC3-SA"/>
</dbReference>
<dbReference type="GO" id="GO:0003682">
    <property type="term" value="F:chromatin binding"/>
    <property type="evidence" value="ECO:0007669"/>
    <property type="project" value="TreeGrafter"/>
</dbReference>
<keyword evidence="3" id="KW-1185">Reference proteome</keyword>
<dbReference type="OrthoDB" id="498590at2759"/>
<name>A0A2U1MMV9_ARTAN</name>
<sequence>MDAMKAVGERIIPAIDHGKPNYTKAQRVICTSLTTFGSSWMPWKTGLFCASVMKAVGERIVPAIDHGKPNYTKAQREMIESNKKNITVCMIKNYPQLMRKYMADKTKVPSLVEIIVHMDLELYSLKSQDQKFKTVLQLIKETFFKHGDKDSLRSCVRAINYCSSGSRRELKDYAQNKLKEVEDELVIQVKAAIRENGDDEYLLLVNMKRLYELQLTRPVPIESLYDDIIVSLYTSSKVESLGYQPEISTLRKFWRLWEYQLDISELGRKLQLFQGTKFCNKWKILPIRSLIESGFSADKRSDVRLYYGARILQRMAYQEGEADALLYADVVLRSSFHEVTSILVGNGVPNQKILKNF</sequence>
<dbReference type="InterPro" id="IPR039662">
    <property type="entry name" value="Cohesin_Scc3/SA"/>
</dbReference>
<dbReference type="EMBL" id="PKPP01004841">
    <property type="protein sequence ID" value="PWA62567.1"/>
    <property type="molecule type" value="Genomic_DNA"/>
</dbReference>